<organism evidence="1 2">
    <name type="scientific">Providencia huashanensis</name>
    <dbReference type="NCBI Taxonomy" id="3037798"/>
    <lineage>
        <taxon>Bacteria</taxon>
        <taxon>Pseudomonadati</taxon>
        <taxon>Pseudomonadota</taxon>
        <taxon>Gammaproteobacteria</taxon>
        <taxon>Enterobacterales</taxon>
        <taxon>Morganellaceae</taxon>
        <taxon>Providencia</taxon>
    </lineage>
</organism>
<reference evidence="1" key="1">
    <citation type="submission" date="2023-07" db="EMBL/GenBank/DDBJ databases">
        <authorList>
            <person name="Yang W."/>
            <person name="Chen J."/>
            <person name="Ji P."/>
            <person name="Hu F."/>
        </authorList>
    </citation>
    <scope>NUCLEOTIDE SEQUENCE</scope>
    <source>
        <strain evidence="1">CRE-138-0111</strain>
    </source>
</reference>
<accession>A0ABT9AU99</accession>
<evidence type="ECO:0000313" key="1">
    <source>
        <dbReference type="EMBL" id="MDO7858240.1"/>
    </source>
</evidence>
<sequence>MVYHSPQTGEHEYSHRVCTPCPDRRGQWDQCYRKLESQQAEAVWLELHQGMEKRETCSDQGVVW</sequence>
<dbReference type="Proteomes" id="UP001176478">
    <property type="component" value="Unassembled WGS sequence"/>
</dbReference>
<name>A0ABT9AU99_9GAMM</name>
<comment type="caution">
    <text evidence="1">The sequence shown here is derived from an EMBL/GenBank/DDBJ whole genome shotgun (WGS) entry which is preliminary data.</text>
</comment>
<reference evidence="1" key="2">
    <citation type="journal article" date="2024" name="Int. J. Antimicrob. Agents">
        <title>Identification of a novel Providencia species showing multi-drug-resistant in three patients with hospital-acquired infection.</title>
        <authorList>
            <person name="Yang W."/>
            <person name="Chen J."/>
            <person name="Yang F."/>
            <person name="Ji P."/>
            <person name="Shen S."/>
            <person name="Yin D."/>
            <person name="Hu F."/>
        </authorList>
    </citation>
    <scope>NUCLEOTIDE SEQUENCE</scope>
    <source>
        <strain evidence="1">CRE-138-0111</strain>
    </source>
</reference>
<evidence type="ECO:0000313" key="2">
    <source>
        <dbReference type="Proteomes" id="UP001176478"/>
    </source>
</evidence>
<gene>
    <name evidence="1" type="ORF">Q5E86_18230</name>
</gene>
<protein>
    <submittedName>
        <fullName evidence="1">Uncharacterized protein</fullName>
    </submittedName>
</protein>
<proteinExistence type="predicted"/>
<dbReference type="EMBL" id="JAUQTG010000012">
    <property type="protein sequence ID" value="MDO7858240.1"/>
    <property type="molecule type" value="Genomic_DNA"/>
</dbReference>
<keyword evidence="2" id="KW-1185">Reference proteome</keyword>